<evidence type="ECO:0000256" key="6">
    <source>
        <dbReference type="ARBA" id="ARBA00023136"/>
    </source>
</evidence>
<evidence type="ECO:0000256" key="5">
    <source>
        <dbReference type="ARBA" id="ARBA00023065"/>
    </source>
</evidence>
<dbReference type="GO" id="GO:0034703">
    <property type="term" value="C:cation channel complex"/>
    <property type="evidence" value="ECO:0007669"/>
    <property type="project" value="TreeGrafter"/>
</dbReference>
<feature type="transmembrane region" description="Helical" evidence="10">
    <location>
        <begin position="117"/>
        <end position="136"/>
    </location>
</feature>
<feature type="compositionally biased region" description="Polar residues" evidence="9">
    <location>
        <begin position="533"/>
        <end position="553"/>
    </location>
</feature>
<feature type="transmembrane region" description="Helical" evidence="10">
    <location>
        <begin position="201"/>
        <end position="224"/>
    </location>
</feature>
<dbReference type="AlphaFoldDB" id="A0AAU9WVR3"/>
<evidence type="ECO:0000256" key="7">
    <source>
        <dbReference type="ARBA" id="ARBA00023303"/>
    </source>
</evidence>
<evidence type="ECO:0000256" key="3">
    <source>
        <dbReference type="ARBA" id="ARBA00022692"/>
    </source>
</evidence>
<evidence type="ECO:0000256" key="1">
    <source>
        <dbReference type="ARBA" id="ARBA00004141"/>
    </source>
</evidence>
<reference evidence="12 13" key="1">
    <citation type="submission" date="2022-05" db="EMBL/GenBank/DDBJ databases">
        <authorList>
            <consortium name="Genoscope - CEA"/>
            <person name="William W."/>
        </authorList>
    </citation>
    <scope>NUCLEOTIDE SEQUENCE [LARGE SCALE GENOMIC DNA]</scope>
</reference>
<evidence type="ECO:0000259" key="11">
    <source>
        <dbReference type="Pfam" id="PF00520"/>
    </source>
</evidence>
<dbReference type="GO" id="GO:0051480">
    <property type="term" value="P:regulation of cytosolic calcium ion concentration"/>
    <property type="evidence" value="ECO:0007669"/>
    <property type="project" value="TreeGrafter"/>
</dbReference>
<keyword evidence="6 10" id="KW-0472">Membrane</keyword>
<dbReference type="PANTHER" id="PTHR10117:SF54">
    <property type="entry name" value="TRANSIENT RECEPTOR POTENTIAL-GAMMA PROTEIN"/>
    <property type="match status" value="1"/>
</dbReference>
<feature type="transmembrane region" description="Helical" evidence="10">
    <location>
        <begin position="302"/>
        <end position="326"/>
    </location>
</feature>
<evidence type="ECO:0000256" key="2">
    <source>
        <dbReference type="ARBA" id="ARBA00022448"/>
    </source>
</evidence>
<evidence type="ECO:0000313" key="13">
    <source>
        <dbReference type="Proteomes" id="UP001159428"/>
    </source>
</evidence>
<comment type="subcellular location">
    <subcellularLocation>
        <location evidence="1">Membrane</location>
        <topology evidence="1">Multi-pass membrane protein</topology>
    </subcellularLocation>
</comment>
<feature type="transmembrane region" description="Helical" evidence="10">
    <location>
        <begin position="157"/>
        <end position="181"/>
    </location>
</feature>
<keyword evidence="3 10" id="KW-0812">Transmembrane</keyword>
<sequence length="553" mass="64020">MTAKAIAKGRKKFVSHPFIFKRVEKRWKLGLSEDFQSRLPHRFLLLLIMMLDAILTPVLLPLNAYVAYKIQQGTKLAKIQVIYRDYLETPYVIFMKTQFMQLTFIGLFFRISMIGSSVAPTAEESFILVFFIGFFLSEIRQYRSSASKVYLRDMWNYLDLLILLVYAFVITIRIATVIIGGDPYKNRLLELANYGYGFDGMLLILRFSSILELSSVIGPLQLALFRMCLDLLVILIQFGFVIAAFSLAITKCYTAEISFLTPLNRGSNNVDFLKSARQLVWSIFGMTHFEEMKSITRLTSDIVVFLYLVFLVLSVIMLVNTLVALLTTTYDKYKSNAEMEWKFSRAVIEEQYRRMHLVVVPFNIISEPLKALYFALFPDLRAKGKNQRTVTYKKFLQNKFFPEITKRYREKYDGSFPSTGDRKLDKLGENLKSVKNDLEKMRKDHSQSMMNLERKLELVIEQLQRISRGDPTLSKFSQEKENKGRSKERVSFVEEDEGINPLSSANRKLSTSMAEVQRHLPQGEQAQEETENHITGTSQMQNFSQNDGQYSHL</sequence>
<organism evidence="12 13">
    <name type="scientific">Pocillopora meandrina</name>
    <dbReference type="NCBI Taxonomy" id="46732"/>
    <lineage>
        <taxon>Eukaryota</taxon>
        <taxon>Metazoa</taxon>
        <taxon>Cnidaria</taxon>
        <taxon>Anthozoa</taxon>
        <taxon>Hexacorallia</taxon>
        <taxon>Scleractinia</taxon>
        <taxon>Astrocoeniina</taxon>
        <taxon>Pocilloporidae</taxon>
        <taxon>Pocillopora</taxon>
    </lineage>
</organism>
<feature type="compositionally biased region" description="Polar residues" evidence="9">
    <location>
        <begin position="501"/>
        <end position="514"/>
    </location>
</feature>
<keyword evidence="8" id="KW-0175">Coiled coil</keyword>
<dbReference type="InterPro" id="IPR002153">
    <property type="entry name" value="TRPC_channel"/>
</dbReference>
<evidence type="ECO:0000313" key="12">
    <source>
        <dbReference type="EMBL" id="CAH3128018.1"/>
    </source>
</evidence>
<keyword evidence="5" id="KW-0406">Ion transport</keyword>
<gene>
    <name evidence="12" type="ORF">PMEA_00013241</name>
</gene>
<dbReference type="GO" id="GO:0005886">
    <property type="term" value="C:plasma membrane"/>
    <property type="evidence" value="ECO:0007669"/>
    <property type="project" value="TreeGrafter"/>
</dbReference>
<dbReference type="PRINTS" id="PR01097">
    <property type="entry name" value="TRNSRECEPTRP"/>
</dbReference>
<proteinExistence type="predicted"/>
<protein>
    <recommendedName>
        <fullName evidence="11">Ion transport domain-containing protein</fullName>
    </recommendedName>
</protein>
<dbReference type="Pfam" id="PF00520">
    <property type="entry name" value="Ion_trans"/>
    <property type="match status" value="1"/>
</dbReference>
<keyword evidence="13" id="KW-1185">Reference proteome</keyword>
<feature type="coiled-coil region" evidence="8">
    <location>
        <begin position="424"/>
        <end position="469"/>
    </location>
</feature>
<evidence type="ECO:0000256" key="4">
    <source>
        <dbReference type="ARBA" id="ARBA00022989"/>
    </source>
</evidence>
<dbReference type="Proteomes" id="UP001159428">
    <property type="component" value="Unassembled WGS sequence"/>
</dbReference>
<dbReference type="InterPro" id="IPR005821">
    <property type="entry name" value="Ion_trans_dom"/>
</dbReference>
<dbReference type="PANTHER" id="PTHR10117">
    <property type="entry name" value="TRANSIENT RECEPTOR POTENTIAL CHANNEL"/>
    <property type="match status" value="1"/>
</dbReference>
<evidence type="ECO:0000256" key="9">
    <source>
        <dbReference type="SAM" id="MobiDB-lite"/>
    </source>
</evidence>
<keyword evidence="2" id="KW-0813">Transport</keyword>
<name>A0AAU9WVR3_9CNID</name>
<keyword evidence="4 10" id="KW-1133">Transmembrane helix</keyword>
<feature type="domain" description="Ion transport" evidence="11">
    <location>
        <begin position="121"/>
        <end position="337"/>
    </location>
</feature>
<feature type="transmembrane region" description="Helical" evidence="10">
    <location>
        <begin position="231"/>
        <end position="249"/>
    </location>
</feature>
<dbReference type="GO" id="GO:0070679">
    <property type="term" value="F:inositol 1,4,5 trisphosphate binding"/>
    <property type="evidence" value="ECO:0007669"/>
    <property type="project" value="TreeGrafter"/>
</dbReference>
<feature type="transmembrane region" description="Helical" evidence="10">
    <location>
        <begin position="43"/>
        <end position="68"/>
    </location>
</feature>
<keyword evidence="7" id="KW-0407">Ion channel</keyword>
<feature type="compositionally biased region" description="Basic and acidic residues" evidence="9">
    <location>
        <begin position="477"/>
        <end position="492"/>
    </location>
</feature>
<dbReference type="EMBL" id="CALNXJ010000023">
    <property type="protein sequence ID" value="CAH3128018.1"/>
    <property type="molecule type" value="Genomic_DNA"/>
</dbReference>
<evidence type="ECO:0000256" key="10">
    <source>
        <dbReference type="SAM" id="Phobius"/>
    </source>
</evidence>
<feature type="region of interest" description="Disordered" evidence="9">
    <location>
        <begin position="470"/>
        <end position="553"/>
    </location>
</feature>
<evidence type="ECO:0000256" key="8">
    <source>
        <dbReference type="SAM" id="Coils"/>
    </source>
</evidence>
<accession>A0AAU9WVR3</accession>
<comment type="caution">
    <text evidence="12">The sequence shown here is derived from an EMBL/GenBank/DDBJ whole genome shotgun (WGS) entry which is preliminary data.</text>
</comment>
<dbReference type="GO" id="GO:0015279">
    <property type="term" value="F:store-operated calcium channel activity"/>
    <property type="evidence" value="ECO:0007669"/>
    <property type="project" value="TreeGrafter"/>
</dbReference>